<gene>
    <name evidence="2" type="ORF">H103_02546</name>
</gene>
<dbReference type="AlphaFoldDB" id="A0A022W8M6"/>
<dbReference type="Proteomes" id="UP000023758">
    <property type="component" value="Unassembled WGS sequence"/>
</dbReference>
<feature type="transmembrane region" description="Helical" evidence="1">
    <location>
        <begin position="12"/>
        <end position="33"/>
    </location>
</feature>
<keyword evidence="1" id="KW-1133">Transmembrane helix</keyword>
<name>A0A022W8M6_TRIRU</name>
<accession>A0A022W8M6</accession>
<protein>
    <submittedName>
        <fullName evidence="2">Uncharacterized protein</fullName>
    </submittedName>
</protein>
<reference evidence="2" key="1">
    <citation type="submission" date="2014-02" db="EMBL/GenBank/DDBJ databases">
        <title>The Genome Sequence of Trichophyton rubrum (morphotype fischeri) CBS 288.86.</title>
        <authorList>
            <consortium name="The Broad Institute Genomics Platform"/>
            <person name="Cuomo C.A."/>
            <person name="White T.C."/>
            <person name="Graser Y."/>
            <person name="Martinez-Rossi N."/>
            <person name="Heitman J."/>
            <person name="Young S.K."/>
            <person name="Zeng Q."/>
            <person name="Gargeya S."/>
            <person name="Abouelleil A."/>
            <person name="Alvarado L."/>
            <person name="Chapman S.B."/>
            <person name="Gainer-Dewar J."/>
            <person name="Goldberg J."/>
            <person name="Griggs A."/>
            <person name="Gujja S."/>
            <person name="Hansen M."/>
            <person name="Howarth C."/>
            <person name="Imamovic A."/>
            <person name="Larimer J."/>
            <person name="Martinez D."/>
            <person name="Murphy C."/>
            <person name="Pearson M.D."/>
            <person name="Persinoti G."/>
            <person name="Poon T."/>
            <person name="Priest M."/>
            <person name="Roberts A.D."/>
            <person name="Saif S."/>
            <person name="Shea T.D."/>
            <person name="Sykes S.N."/>
            <person name="Wortman J."/>
            <person name="Nusbaum C."/>
            <person name="Birren B."/>
        </authorList>
    </citation>
    <scope>NUCLEOTIDE SEQUENCE [LARGE SCALE GENOMIC DNA]</scope>
    <source>
        <strain evidence="2">CBS 288.86</strain>
    </source>
</reference>
<keyword evidence="1" id="KW-0472">Membrane</keyword>
<dbReference type="HOGENOM" id="CLU_2484939_0_0_1"/>
<keyword evidence="1" id="KW-0812">Transmembrane</keyword>
<proteinExistence type="predicted"/>
<evidence type="ECO:0000313" key="2">
    <source>
        <dbReference type="EMBL" id="EZF54775.1"/>
    </source>
</evidence>
<dbReference type="EMBL" id="KK207776">
    <property type="protein sequence ID" value="EZF54775.1"/>
    <property type="molecule type" value="Genomic_DNA"/>
</dbReference>
<organism evidence="2">
    <name type="scientific">Trichophyton rubrum CBS 288.86</name>
    <dbReference type="NCBI Taxonomy" id="1215330"/>
    <lineage>
        <taxon>Eukaryota</taxon>
        <taxon>Fungi</taxon>
        <taxon>Dikarya</taxon>
        <taxon>Ascomycota</taxon>
        <taxon>Pezizomycotina</taxon>
        <taxon>Eurotiomycetes</taxon>
        <taxon>Eurotiomycetidae</taxon>
        <taxon>Onygenales</taxon>
        <taxon>Arthrodermataceae</taxon>
        <taxon>Trichophyton</taxon>
    </lineage>
</organism>
<evidence type="ECO:0000256" key="1">
    <source>
        <dbReference type="SAM" id="Phobius"/>
    </source>
</evidence>
<sequence>MIQEKQRPPLVRISVAAGCFSYIPIIMPIFHTLRSEATPASTPQPPKGLNFTERLKRTVKLLIPKVTFPCSSPHQHKEEQAAEAIMQ</sequence>